<dbReference type="Pfam" id="PF09409">
    <property type="entry name" value="PUB"/>
    <property type="match status" value="1"/>
</dbReference>
<protein>
    <recommendedName>
        <fullName evidence="2">PUB domain-containing protein</fullName>
    </recommendedName>
</protein>
<evidence type="ECO:0000313" key="3">
    <source>
        <dbReference type="EMBL" id="CAG9332083.1"/>
    </source>
</evidence>
<proteinExistence type="predicted"/>
<feature type="compositionally biased region" description="Basic and acidic residues" evidence="1">
    <location>
        <begin position="138"/>
        <end position="177"/>
    </location>
</feature>
<dbReference type="AlphaFoldDB" id="A0AAU9K5A7"/>
<dbReference type="SUPFAM" id="SSF143503">
    <property type="entry name" value="PUG domain-like"/>
    <property type="match status" value="1"/>
</dbReference>
<keyword evidence="4" id="KW-1185">Reference proteome</keyword>
<gene>
    <name evidence="3" type="ORF">BSTOLATCC_MIC55538</name>
</gene>
<dbReference type="PANTHER" id="PTHR23153">
    <property type="entry name" value="UBX-RELATED"/>
    <property type="match status" value="1"/>
</dbReference>
<dbReference type="CDD" id="cd09212">
    <property type="entry name" value="PUB"/>
    <property type="match status" value="1"/>
</dbReference>
<evidence type="ECO:0000259" key="2">
    <source>
        <dbReference type="Pfam" id="PF09409"/>
    </source>
</evidence>
<dbReference type="InterPro" id="IPR018997">
    <property type="entry name" value="PUB_domain"/>
</dbReference>
<dbReference type="GO" id="GO:0005737">
    <property type="term" value="C:cytoplasm"/>
    <property type="evidence" value="ECO:0007669"/>
    <property type="project" value="TreeGrafter"/>
</dbReference>
<dbReference type="SMART" id="SM00580">
    <property type="entry name" value="PUG"/>
    <property type="match status" value="1"/>
</dbReference>
<dbReference type="EMBL" id="CAJZBQ010000054">
    <property type="protein sequence ID" value="CAG9332083.1"/>
    <property type="molecule type" value="Genomic_DNA"/>
</dbReference>
<feature type="region of interest" description="Disordered" evidence="1">
    <location>
        <begin position="138"/>
        <end position="198"/>
    </location>
</feature>
<reference evidence="3" key="1">
    <citation type="submission" date="2021-09" db="EMBL/GenBank/DDBJ databases">
        <authorList>
            <consortium name="AG Swart"/>
            <person name="Singh M."/>
            <person name="Singh A."/>
            <person name="Seah K."/>
            <person name="Emmerich C."/>
        </authorList>
    </citation>
    <scope>NUCLEOTIDE SEQUENCE</scope>
    <source>
        <strain evidence="3">ATCC30299</strain>
    </source>
</reference>
<evidence type="ECO:0000313" key="4">
    <source>
        <dbReference type="Proteomes" id="UP001162131"/>
    </source>
</evidence>
<name>A0AAU9K5A7_9CILI</name>
<dbReference type="InterPro" id="IPR036339">
    <property type="entry name" value="PUB-like_dom_sf"/>
</dbReference>
<comment type="caution">
    <text evidence="3">The sequence shown here is derived from an EMBL/GenBank/DDBJ whole genome shotgun (WGS) entry which is preliminary data.</text>
</comment>
<sequence length="213" mass="24719">MQILCKNIVNKKTLVLQPRRYFINMESEDLDTQIYHRLQQLIQENGPNNAQNGILILIKLLQNISEHPEEAKFRSIKKTNKAIQTKLLSLRNINDILYLIGYRDNGPDYEFSSAVEILDIALPIIEVTSSEINELLKSEEEKERERQQRAIREEMKAKEEAKKRLLDQARLDRKETNTHLLPTQDSKPQAKGCGKKATWNDIGVDLNKKGGWR</sequence>
<organism evidence="3 4">
    <name type="scientific">Blepharisma stoltei</name>
    <dbReference type="NCBI Taxonomy" id="1481888"/>
    <lineage>
        <taxon>Eukaryota</taxon>
        <taxon>Sar</taxon>
        <taxon>Alveolata</taxon>
        <taxon>Ciliophora</taxon>
        <taxon>Postciliodesmatophora</taxon>
        <taxon>Heterotrichea</taxon>
        <taxon>Heterotrichida</taxon>
        <taxon>Blepharismidae</taxon>
        <taxon>Blepharisma</taxon>
    </lineage>
</organism>
<feature type="domain" description="PUB" evidence="2">
    <location>
        <begin position="50"/>
        <end position="106"/>
    </location>
</feature>
<evidence type="ECO:0000256" key="1">
    <source>
        <dbReference type="SAM" id="MobiDB-lite"/>
    </source>
</evidence>
<dbReference type="PANTHER" id="PTHR23153:SF38">
    <property type="entry name" value="UBX DOMAIN-CONTAINING PROTEIN 6"/>
    <property type="match status" value="1"/>
</dbReference>
<feature type="compositionally biased region" description="Polar residues" evidence="1">
    <location>
        <begin position="178"/>
        <end position="187"/>
    </location>
</feature>
<dbReference type="Gene3D" id="1.20.58.2190">
    <property type="match status" value="1"/>
</dbReference>
<accession>A0AAU9K5A7</accession>
<dbReference type="Proteomes" id="UP001162131">
    <property type="component" value="Unassembled WGS sequence"/>
</dbReference>